<reference evidence="3 4" key="1">
    <citation type="submission" date="2024-06" db="EMBL/GenBank/DDBJ databases">
        <title>Sorghum-associated microbial communities from plants grown in Nebraska, USA.</title>
        <authorList>
            <person name="Schachtman D."/>
        </authorList>
    </citation>
    <scope>NUCLEOTIDE SEQUENCE [LARGE SCALE GENOMIC DNA]</scope>
    <source>
        <strain evidence="3 4">1073</strain>
    </source>
</reference>
<name>A0ABV2JN89_9GAMM</name>
<protein>
    <submittedName>
        <fullName evidence="3">Uncharacterized protein</fullName>
    </submittedName>
</protein>
<sequence>MSQKVGRQSLYDEVWTDPVTDVAGRYGLSDVGLAKLCKTMGIPLPARGYWAKVRSGAQVKRTPLPSSGRFREVASLTRYDSEQVKAKKAIEQRAKETKKSLGQVPVPVEQTVQHPLVTTAKQRLARLDSASEKRLLSAPDEVLDIEVTAGSLDRALALVNALLLGLSNLGAGVEIDREKKRTLLIFESTHFGLKVTERITRREHVETPEEKKAKERYWKSADRYGAQYPSIPRYDYFPTGQLTITAGHWPSRTWNDTGRTRLEARLAEVIAGIVALSSEIRAKEERQAREAEERRQRQLRYEQELQRWEQERALFEELEANAVRWERACRLRRYLEAVEANSGGEGTAEFSEWLAWARAKADWVDPLLKAPDPLLDAPKPKRPGHWWEASE</sequence>
<dbReference type="RefSeq" id="WP_354011821.1">
    <property type="nucleotide sequence ID" value="NZ_JBEPMU010000001.1"/>
</dbReference>
<evidence type="ECO:0000313" key="4">
    <source>
        <dbReference type="Proteomes" id="UP001549184"/>
    </source>
</evidence>
<gene>
    <name evidence="3" type="ORF">ABIC75_000010</name>
</gene>
<keyword evidence="4" id="KW-1185">Reference proteome</keyword>
<proteinExistence type="predicted"/>
<evidence type="ECO:0000256" key="1">
    <source>
        <dbReference type="SAM" id="Coils"/>
    </source>
</evidence>
<comment type="caution">
    <text evidence="3">The sequence shown here is derived from an EMBL/GenBank/DDBJ whole genome shotgun (WGS) entry which is preliminary data.</text>
</comment>
<dbReference type="EMBL" id="JBEPMU010000001">
    <property type="protein sequence ID" value="MET3650308.1"/>
    <property type="molecule type" value="Genomic_DNA"/>
</dbReference>
<dbReference type="Proteomes" id="UP001549184">
    <property type="component" value="Unassembled WGS sequence"/>
</dbReference>
<evidence type="ECO:0000313" key="3">
    <source>
        <dbReference type="EMBL" id="MET3650308.1"/>
    </source>
</evidence>
<organism evidence="3 4">
    <name type="scientific">Dyella japonica</name>
    <dbReference type="NCBI Taxonomy" id="231455"/>
    <lineage>
        <taxon>Bacteria</taxon>
        <taxon>Pseudomonadati</taxon>
        <taxon>Pseudomonadota</taxon>
        <taxon>Gammaproteobacteria</taxon>
        <taxon>Lysobacterales</taxon>
        <taxon>Rhodanobacteraceae</taxon>
        <taxon>Dyella</taxon>
    </lineage>
</organism>
<feature type="region of interest" description="Disordered" evidence="2">
    <location>
        <begin position="370"/>
        <end position="391"/>
    </location>
</feature>
<accession>A0ABV2JN89</accession>
<feature type="coiled-coil region" evidence="1">
    <location>
        <begin position="274"/>
        <end position="318"/>
    </location>
</feature>
<keyword evidence="1" id="KW-0175">Coiled coil</keyword>
<evidence type="ECO:0000256" key="2">
    <source>
        <dbReference type="SAM" id="MobiDB-lite"/>
    </source>
</evidence>